<evidence type="ECO:0000313" key="3">
    <source>
        <dbReference type="Proteomes" id="UP000654075"/>
    </source>
</evidence>
<keyword evidence="3" id="KW-1185">Reference proteome</keyword>
<name>A0A813FH02_POLGL</name>
<evidence type="ECO:0000256" key="1">
    <source>
        <dbReference type="PROSITE-ProRule" id="PRU00339"/>
    </source>
</evidence>
<evidence type="ECO:0008006" key="4">
    <source>
        <dbReference type="Google" id="ProtNLM"/>
    </source>
</evidence>
<accession>A0A813FH02</accession>
<feature type="repeat" description="TPR" evidence="1">
    <location>
        <begin position="44"/>
        <end position="77"/>
    </location>
</feature>
<dbReference type="PROSITE" id="PS50005">
    <property type="entry name" value="TPR"/>
    <property type="match status" value="4"/>
</dbReference>
<dbReference type="EMBL" id="CAJNNV010025077">
    <property type="protein sequence ID" value="CAE8612071.1"/>
    <property type="molecule type" value="Genomic_DNA"/>
</dbReference>
<reference evidence="2" key="1">
    <citation type="submission" date="2021-02" db="EMBL/GenBank/DDBJ databases">
        <authorList>
            <person name="Dougan E. K."/>
            <person name="Rhodes N."/>
            <person name="Thang M."/>
            <person name="Chan C."/>
        </authorList>
    </citation>
    <scope>NUCLEOTIDE SEQUENCE</scope>
</reference>
<comment type="caution">
    <text evidence="2">The sequence shown here is derived from an EMBL/GenBank/DDBJ whole genome shotgun (WGS) entry which is preliminary data.</text>
</comment>
<dbReference type="Pfam" id="PF13181">
    <property type="entry name" value="TPR_8"/>
    <property type="match status" value="1"/>
</dbReference>
<dbReference type="Proteomes" id="UP000654075">
    <property type="component" value="Unassembled WGS sequence"/>
</dbReference>
<feature type="repeat" description="TPR" evidence="1">
    <location>
        <begin position="146"/>
        <end position="179"/>
    </location>
</feature>
<protein>
    <recommendedName>
        <fullName evidence="4">UDP-N-acetylglucosamine--peptide N-acetylglucosaminyltransferase SPINDLY</fullName>
    </recommendedName>
</protein>
<dbReference type="AlphaFoldDB" id="A0A813FH02"/>
<dbReference type="SUPFAM" id="SSF48452">
    <property type="entry name" value="TPR-like"/>
    <property type="match status" value="1"/>
</dbReference>
<keyword evidence="1" id="KW-0802">TPR repeat</keyword>
<dbReference type="PANTHER" id="PTHR44998:SF1">
    <property type="entry name" value="UDP-N-ACETYLGLUCOSAMINE--PEPTIDE N-ACETYLGLUCOSAMINYLTRANSFERASE 110 KDA SUBUNIT"/>
    <property type="match status" value="1"/>
</dbReference>
<dbReference type="Gene3D" id="1.25.40.10">
    <property type="entry name" value="Tetratricopeptide repeat domain"/>
    <property type="match status" value="1"/>
</dbReference>
<gene>
    <name evidence="2" type="ORF">PGLA1383_LOCUS29871</name>
</gene>
<evidence type="ECO:0000313" key="2">
    <source>
        <dbReference type="EMBL" id="CAE8612071.1"/>
    </source>
</evidence>
<dbReference type="InterPro" id="IPR019734">
    <property type="entry name" value="TPR_rpt"/>
</dbReference>
<proteinExistence type="predicted"/>
<sequence length="317" mass="34272">MISIDADASACSHYALGGTLWWEGHIDGAICAYQKAVELDVGHAGAHFSLGNILENRGEADSAIASYVAAAKADPQHTGVHYSMGNVLQNKGDLLGAEAAYRRVLEIDPRHRSALYNLGSVLWSRGDLDQAAVMYQRMLDLNGQDVKALKSLARLLQNLGDLEGAVLVYRQILEVDPAHTGAQCAQAAWRYRGFRGSLPNSRGSRPVAWLCPVQLGSCPVEQGRSSGRCCHIPKGLSVASEIRRSPVQSGKCLENSQQFYTKNSYYSSTATTKNNSPVQPGDLKAAEAAYRQALEENLFHTGAQRLERGRGALPSCS</sequence>
<dbReference type="Pfam" id="PF13432">
    <property type="entry name" value="TPR_16"/>
    <property type="match status" value="2"/>
</dbReference>
<dbReference type="SMART" id="SM00028">
    <property type="entry name" value="TPR"/>
    <property type="match status" value="5"/>
</dbReference>
<feature type="repeat" description="TPR" evidence="1">
    <location>
        <begin position="78"/>
        <end position="111"/>
    </location>
</feature>
<organism evidence="2 3">
    <name type="scientific">Polarella glacialis</name>
    <name type="common">Dinoflagellate</name>
    <dbReference type="NCBI Taxonomy" id="89957"/>
    <lineage>
        <taxon>Eukaryota</taxon>
        <taxon>Sar</taxon>
        <taxon>Alveolata</taxon>
        <taxon>Dinophyceae</taxon>
        <taxon>Suessiales</taxon>
        <taxon>Suessiaceae</taxon>
        <taxon>Polarella</taxon>
    </lineage>
</organism>
<feature type="repeat" description="TPR" evidence="1">
    <location>
        <begin position="112"/>
        <end position="145"/>
    </location>
</feature>
<dbReference type="PANTHER" id="PTHR44998">
    <property type="match status" value="1"/>
</dbReference>
<dbReference type="OrthoDB" id="9991317at2759"/>
<dbReference type="InterPro" id="IPR011990">
    <property type="entry name" value="TPR-like_helical_dom_sf"/>
</dbReference>